<dbReference type="STRING" id="228957.SAMN04488008_10565"/>
<sequence length="372" mass="42208">MVQELFDRASANLNNELPFVLYRKPNEAVLNGVFQKDNQIYSVVDFSETGFVFAPFDLGSQPILLKTDEIIKAPIEYKGISLPIVDEISLLNESEKADYIKLITKALKVIKDGELDKVVLSRKIEINDEVSPINLFKNLLDIYPKAFCYLWYHPKVGTWIGATPEILVKSRGRQFTTMSLAGTQSSKEFLKPKWTKKELNEQQVVTNYILETLKDKVVSLKASDVASVEAGQLWHLRTEIKGVFKPGKFGEVLRALHPTPAVCGTPLANAKRFIAENENYDRSFYTGFLGELNFSTELARNKNRRNQENSAYRSVVKNSELFVNLRCMQISKIAISIYVGGGITNDSIPESEWNETVLKSNTMFRVLNHKLR</sequence>
<dbReference type="InterPro" id="IPR005801">
    <property type="entry name" value="ADC_synthase"/>
</dbReference>
<dbReference type="Proteomes" id="UP000198990">
    <property type="component" value="Unassembled WGS sequence"/>
</dbReference>
<protein>
    <submittedName>
        <fullName evidence="2">Isochorismate synthase</fullName>
    </submittedName>
</protein>
<proteinExistence type="predicted"/>
<dbReference type="AlphaFoldDB" id="A0A1H7SN48"/>
<dbReference type="OrthoDB" id="9806579at2"/>
<reference evidence="3" key="1">
    <citation type="submission" date="2016-10" db="EMBL/GenBank/DDBJ databases">
        <authorList>
            <person name="Varghese N."/>
            <person name="Submissions S."/>
        </authorList>
    </citation>
    <scope>NUCLEOTIDE SEQUENCE [LARGE SCALE GENOMIC DNA]</scope>
    <source>
        <strain evidence="3">DSM 16471</strain>
    </source>
</reference>
<gene>
    <name evidence="2" type="ORF">SAMN04488008_10565</name>
</gene>
<dbReference type="InterPro" id="IPR015890">
    <property type="entry name" value="Chorismate_C"/>
</dbReference>
<name>A0A1H7SN48_9FLAO</name>
<evidence type="ECO:0000313" key="2">
    <source>
        <dbReference type="EMBL" id="SEL74071.1"/>
    </source>
</evidence>
<accession>A0A1H7SN48</accession>
<dbReference type="Gene3D" id="3.60.120.10">
    <property type="entry name" value="Anthranilate synthase"/>
    <property type="match status" value="1"/>
</dbReference>
<organism evidence="2 3">
    <name type="scientific">Maribacter orientalis</name>
    <dbReference type="NCBI Taxonomy" id="228957"/>
    <lineage>
        <taxon>Bacteria</taxon>
        <taxon>Pseudomonadati</taxon>
        <taxon>Bacteroidota</taxon>
        <taxon>Flavobacteriia</taxon>
        <taxon>Flavobacteriales</taxon>
        <taxon>Flavobacteriaceae</taxon>
        <taxon>Maribacter</taxon>
    </lineage>
</organism>
<dbReference type="PANTHER" id="PTHR42839:SF2">
    <property type="entry name" value="ISOCHORISMATE SYNTHASE ENTC"/>
    <property type="match status" value="1"/>
</dbReference>
<evidence type="ECO:0000313" key="3">
    <source>
        <dbReference type="Proteomes" id="UP000198990"/>
    </source>
</evidence>
<dbReference type="PANTHER" id="PTHR42839">
    <property type="entry name" value="ISOCHORISMATE SYNTHASE ENTC"/>
    <property type="match status" value="1"/>
</dbReference>
<evidence type="ECO:0000259" key="1">
    <source>
        <dbReference type="Pfam" id="PF00425"/>
    </source>
</evidence>
<feature type="domain" description="Chorismate-utilising enzyme C-terminal" evidence="1">
    <location>
        <begin position="316"/>
        <end position="359"/>
    </location>
</feature>
<dbReference type="Pfam" id="PF00425">
    <property type="entry name" value="Chorismate_bind"/>
    <property type="match status" value="2"/>
</dbReference>
<keyword evidence="3" id="KW-1185">Reference proteome</keyword>
<feature type="domain" description="Chorismate-utilising enzyme C-terminal" evidence="1">
    <location>
        <begin position="96"/>
        <end position="297"/>
    </location>
</feature>
<dbReference type="RefSeq" id="WP_091624650.1">
    <property type="nucleotide sequence ID" value="NZ_FNZN01000005.1"/>
</dbReference>
<dbReference type="EMBL" id="FNZN01000005">
    <property type="protein sequence ID" value="SEL74071.1"/>
    <property type="molecule type" value="Genomic_DNA"/>
</dbReference>
<dbReference type="SUPFAM" id="SSF56322">
    <property type="entry name" value="ADC synthase"/>
    <property type="match status" value="1"/>
</dbReference>